<evidence type="ECO:0000259" key="4">
    <source>
        <dbReference type="Pfam" id="PF20303"/>
    </source>
</evidence>
<accession>A0A927B8F7</accession>
<feature type="transmembrane region" description="Helical" evidence="2">
    <location>
        <begin position="122"/>
        <end position="142"/>
    </location>
</feature>
<feature type="region of interest" description="Disordered" evidence="1">
    <location>
        <begin position="20"/>
        <end position="64"/>
    </location>
</feature>
<feature type="signal peptide" evidence="3">
    <location>
        <begin position="1"/>
        <end position="18"/>
    </location>
</feature>
<feature type="compositionally biased region" description="Polar residues" evidence="1">
    <location>
        <begin position="25"/>
        <end position="62"/>
    </location>
</feature>
<sequence>MIIFFLCLLLWVPGPTQPTPGTATNAVSATSTKMTDTTPASGTTQAAASKPAAQTGTSTAAKSTEKQAVTEPLNVWTMLLIIVACGLLGGGWNFLRTYDTVKADAITAGADPDERLKRHLQICLLGGVVAGGIVPFVLMSASSDLLNNPSTYHYFVFGAYCLAAAVSSAAFIEAAAGSLTDRLKQSQHELATKTIQNQQLQDKTAKLETIATNAVKAVASPEIVGTPEHVQQLESLKQQLNSVK</sequence>
<dbReference type="RefSeq" id="WP_191042745.1">
    <property type="nucleotide sequence ID" value="NZ_JACXAA010000017.1"/>
</dbReference>
<protein>
    <recommendedName>
        <fullName evidence="4">YEATS-Like-Associating Three TM domain-containing protein</fullName>
    </recommendedName>
</protein>
<keyword evidence="6" id="KW-1185">Reference proteome</keyword>
<feature type="chain" id="PRO_5036720309" description="YEATS-Like-Associating Three TM domain-containing protein" evidence="3">
    <location>
        <begin position="19"/>
        <end position="244"/>
    </location>
</feature>
<feature type="domain" description="YEATS-Like-Associating Three TM" evidence="4">
    <location>
        <begin position="75"/>
        <end position="188"/>
    </location>
</feature>
<dbReference type="Pfam" id="PF20303">
    <property type="entry name" value="YLATT"/>
    <property type="match status" value="1"/>
</dbReference>
<keyword evidence="2" id="KW-0472">Membrane</keyword>
<evidence type="ECO:0000256" key="2">
    <source>
        <dbReference type="SAM" id="Phobius"/>
    </source>
</evidence>
<organism evidence="5 6">
    <name type="scientific">Spirosoma validum</name>
    <dbReference type="NCBI Taxonomy" id="2771355"/>
    <lineage>
        <taxon>Bacteria</taxon>
        <taxon>Pseudomonadati</taxon>
        <taxon>Bacteroidota</taxon>
        <taxon>Cytophagia</taxon>
        <taxon>Cytophagales</taxon>
        <taxon>Cytophagaceae</taxon>
        <taxon>Spirosoma</taxon>
    </lineage>
</organism>
<dbReference type="Proteomes" id="UP000653797">
    <property type="component" value="Unassembled WGS sequence"/>
</dbReference>
<keyword evidence="2" id="KW-1133">Transmembrane helix</keyword>
<feature type="transmembrane region" description="Helical" evidence="2">
    <location>
        <begin position="154"/>
        <end position="176"/>
    </location>
</feature>
<dbReference type="AlphaFoldDB" id="A0A927B8F7"/>
<comment type="caution">
    <text evidence="5">The sequence shown here is derived from an EMBL/GenBank/DDBJ whole genome shotgun (WGS) entry which is preliminary data.</text>
</comment>
<evidence type="ECO:0000256" key="1">
    <source>
        <dbReference type="SAM" id="MobiDB-lite"/>
    </source>
</evidence>
<evidence type="ECO:0000313" key="6">
    <source>
        <dbReference type="Proteomes" id="UP000653797"/>
    </source>
</evidence>
<evidence type="ECO:0000313" key="5">
    <source>
        <dbReference type="EMBL" id="MBD2757126.1"/>
    </source>
</evidence>
<keyword evidence="3" id="KW-0732">Signal</keyword>
<dbReference type="EMBL" id="JACXAA010000017">
    <property type="protein sequence ID" value="MBD2757126.1"/>
    <property type="molecule type" value="Genomic_DNA"/>
</dbReference>
<evidence type="ECO:0000256" key="3">
    <source>
        <dbReference type="SAM" id="SignalP"/>
    </source>
</evidence>
<proteinExistence type="predicted"/>
<feature type="transmembrane region" description="Helical" evidence="2">
    <location>
        <begin position="75"/>
        <end position="95"/>
    </location>
</feature>
<dbReference type="InterPro" id="IPR046890">
    <property type="entry name" value="YLATT"/>
</dbReference>
<reference evidence="5" key="1">
    <citation type="submission" date="2020-09" db="EMBL/GenBank/DDBJ databases">
        <authorList>
            <person name="Kim M.K."/>
        </authorList>
    </citation>
    <scope>NUCLEOTIDE SEQUENCE</scope>
    <source>
        <strain evidence="5">BT704</strain>
    </source>
</reference>
<name>A0A927B8F7_9BACT</name>
<keyword evidence="2" id="KW-0812">Transmembrane</keyword>
<gene>
    <name evidence="5" type="ORF">IC230_29880</name>
</gene>